<gene>
    <name evidence="1" type="ORF">ACFO1S_28145</name>
</gene>
<evidence type="ECO:0000313" key="2">
    <source>
        <dbReference type="Proteomes" id="UP001595755"/>
    </source>
</evidence>
<dbReference type="Gene3D" id="1.10.150.20">
    <property type="entry name" value="5' to 3' exonuclease, C-terminal subdomain"/>
    <property type="match status" value="1"/>
</dbReference>
<evidence type="ECO:0000313" key="1">
    <source>
        <dbReference type="EMBL" id="MFC4307302.1"/>
    </source>
</evidence>
<protein>
    <submittedName>
        <fullName evidence="1">Helix-hairpin-helix domain-containing protein</fullName>
    </submittedName>
</protein>
<dbReference type="SUPFAM" id="SSF47789">
    <property type="entry name" value="C-terminal domain of RNA polymerase alpha subunit"/>
    <property type="match status" value="1"/>
</dbReference>
<proteinExistence type="predicted"/>
<keyword evidence="2" id="KW-1185">Reference proteome</keyword>
<dbReference type="RefSeq" id="WP_204603036.1">
    <property type="nucleotide sequence ID" value="NZ_JBHSED010000074.1"/>
</dbReference>
<name>A0ABV8SK98_9BACL</name>
<organism evidence="1 2">
    <name type="scientific">Cohnella boryungensis</name>
    <dbReference type="NCBI Taxonomy" id="768479"/>
    <lineage>
        <taxon>Bacteria</taxon>
        <taxon>Bacillati</taxon>
        <taxon>Bacillota</taxon>
        <taxon>Bacilli</taxon>
        <taxon>Bacillales</taxon>
        <taxon>Paenibacillaceae</taxon>
        <taxon>Cohnella</taxon>
    </lineage>
</organism>
<reference evidence="2" key="1">
    <citation type="journal article" date="2019" name="Int. J. Syst. Evol. Microbiol.">
        <title>The Global Catalogue of Microorganisms (GCM) 10K type strain sequencing project: providing services to taxonomists for standard genome sequencing and annotation.</title>
        <authorList>
            <consortium name="The Broad Institute Genomics Platform"/>
            <consortium name="The Broad Institute Genome Sequencing Center for Infectious Disease"/>
            <person name="Wu L."/>
            <person name="Ma J."/>
        </authorList>
    </citation>
    <scope>NUCLEOTIDE SEQUENCE [LARGE SCALE GENOMIC DNA]</scope>
    <source>
        <strain evidence="2">CGMCC 4.1641</strain>
    </source>
</reference>
<dbReference type="Pfam" id="PF14520">
    <property type="entry name" value="HHH_5"/>
    <property type="match status" value="1"/>
</dbReference>
<sequence length="79" mass="8395">MSPSKLHHGEFPAGLSQPSLRALAGAGIVSLEQVAKLGEAKLLQMHGVGPKTIRQLREALEARGLSFSGQREGEAFDET</sequence>
<dbReference type="Proteomes" id="UP001595755">
    <property type="component" value="Unassembled WGS sequence"/>
</dbReference>
<dbReference type="EMBL" id="JBHSED010000074">
    <property type="protein sequence ID" value="MFC4307302.1"/>
    <property type="molecule type" value="Genomic_DNA"/>
</dbReference>
<comment type="caution">
    <text evidence="1">The sequence shown here is derived from an EMBL/GenBank/DDBJ whole genome shotgun (WGS) entry which is preliminary data.</text>
</comment>
<accession>A0ABV8SK98</accession>